<feature type="transmembrane region" description="Helical" evidence="6">
    <location>
        <begin position="321"/>
        <end position="348"/>
    </location>
</feature>
<comment type="caution">
    <text evidence="8">The sequence shown here is derived from an EMBL/GenBank/DDBJ whole genome shotgun (WGS) entry which is preliminary data.</text>
</comment>
<evidence type="ECO:0000313" key="9">
    <source>
        <dbReference type="Proteomes" id="UP001209878"/>
    </source>
</evidence>
<evidence type="ECO:0000313" key="8">
    <source>
        <dbReference type="EMBL" id="KAK2185330.1"/>
    </source>
</evidence>
<keyword evidence="9" id="KW-1185">Reference proteome</keyword>
<keyword evidence="5 6" id="KW-0472">Membrane</keyword>
<evidence type="ECO:0000256" key="2">
    <source>
        <dbReference type="ARBA" id="ARBA00006510"/>
    </source>
</evidence>
<evidence type="ECO:0000256" key="5">
    <source>
        <dbReference type="ARBA" id="ARBA00023136"/>
    </source>
</evidence>
<keyword evidence="3 6" id="KW-0812">Transmembrane</keyword>
<keyword evidence="4 6" id="KW-1133">Transmembrane helix</keyword>
<dbReference type="EMBL" id="JAODUO010000240">
    <property type="protein sequence ID" value="KAK2185330.1"/>
    <property type="molecule type" value="Genomic_DNA"/>
</dbReference>
<proteinExistence type="inferred from homology"/>
<accession>A0AAD9UDI4</accession>
<organism evidence="8 9">
    <name type="scientific">Ridgeia piscesae</name>
    <name type="common">Tubeworm</name>
    <dbReference type="NCBI Taxonomy" id="27915"/>
    <lineage>
        <taxon>Eukaryota</taxon>
        <taxon>Metazoa</taxon>
        <taxon>Spiralia</taxon>
        <taxon>Lophotrochozoa</taxon>
        <taxon>Annelida</taxon>
        <taxon>Polychaeta</taxon>
        <taxon>Sedentaria</taxon>
        <taxon>Canalipalpata</taxon>
        <taxon>Sabellida</taxon>
        <taxon>Siboglinidae</taxon>
        <taxon>Ridgeia</taxon>
    </lineage>
</organism>
<dbReference type="PANTHER" id="PTHR23302:SF24">
    <property type="entry name" value="TMC DOMAIN-CONTAINING PROTEIN"/>
    <property type="match status" value="1"/>
</dbReference>
<evidence type="ECO:0000256" key="6">
    <source>
        <dbReference type="SAM" id="Phobius"/>
    </source>
</evidence>
<feature type="transmembrane region" description="Helical" evidence="6">
    <location>
        <begin position="12"/>
        <end position="35"/>
    </location>
</feature>
<protein>
    <recommendedName>
        <fullName evidence="7">TMC domain-containing protein</fullName>
    </recommendedName>
</protein>
<feature type="domain" description="TMC" evidence="7">
    <location>
        <begin position="288"/>
        <end position="364"/>
    </location>
</feature>
<dbReference type="Pfam" id="PF07810">
    <property type="entry name" value="TMC"/>
    <property type="match status" value="1"/>
</dbReference>
<evidence type="ECO:0000259" key="7">
    <source>
        <dbReference type="Pfam" id="PF07810"/>
    </source>
</evidence>
<dbReference type="GO" id="GO:0008381">
    <property type="term" value="F:mechanosensitive monoatomic ion channel activity"/>
    <property type="evidence" value="ECO:0007669"/>
    <property type="project" value="TreeGrafter"/>
</dbReference>
<sequence>MGKKRDLSFLRWLFLVNVVIFVLMFFFATIPQLAFPDDTATPNETMYYNTPNKNIKRAYNCSALYVVDEPDNPSGVQPLIDFLLGTGWMEKKIAFYGAYKDNRVLSTSYSYNLPLAYILVVLSYFFLSLVFVVRKTANTVRDRLMDTQCNLAQYSRLAFTFWDYTISDEANSTILHKNIVRENKDLLEENQRAKDKENMSTKMKVQLWAIRIGINILVIGILALACYIVFLVKSETNYKNKTPLEQLALSFMVSLTITALNSIVPFGFKKMVPYEKYSFADEVNVTLARLIENKDWSISKIIGLQEFDIPKNILDLIYTEVLVWFGTFFAPMIPLMTVLKLVLVFYFKKLSLMYNFTPSSKTYRVGDAYFFVQIVLLGAYVVCITPIMYVVWSMSPSKGCGPFRSYDFMYETLSATIHSWPPWMEGIADFLASTAFSIPAFTTLA</sequence>
<evidence type="ECO:0000256" key="4">
    <source>
        <dbReference type="ARBA" id="ARBA00022989"/>
    </source>
</evidence>
<evidence type="ECO:0000256" key="3">
    <source>
        <dbReference type="ARBA" id="ARBA00022692"/>
    </source>
</evidence>
<feature type="transmembrane region" description="Helical" evidence="6">
    <location>
        <begin position="115"/>
        <end position="133"/>
    </location>
</feature>
<gene>
    <name evidence="8" type="ORF">NP493_240g05018</name>
</gene>
<dbReference type="InterPro" id="IPR012496">
    <property type="entry name" value="TMC_dom"/>
</dbReference>
<feature type="transmembrane region" description="Helical" evidence="6">
    <location>
        <begin position="247"/>
        <end position="268"/>
    </location>
</feature>
<dbReference type="AlphaFoldDB" id="A0AAD9UDI4"/>
<feature type="transmembrane region" description="Helical" evidence="6">
    <location>
        <begin position="208"/>
        <end position="232"/>
    </location>
</feature>
<comment type="subcellular location">
    <subcellularLocation>
        <location evidence="1">Membrane</location>
        <topology evidence="1">Multi-pass membrane protein</topology>
    </subcellularLocation>
</comment>
<comment type="similarity">
    <text evidence="2">Belongs to the TMC family.</text>
</comment>
<dbReference type="InterPro" id="IPR038900">
    <property type="entry name" value="TMC"/>
</dbReference>
<dbReference type="Proteomes" id="UP001209878">
    <property type="component" value="Unassembled WGS sequence"/>
</dbReference>
<name>A0AAD9UDI4_RIDPI</name>
<dbReference type="PANTHER" id="PTHR23302">
    <property type="entry name" value="TRANSMEMBRANE CHANNEL-RELATED"/>
    <property type="match status" value="1"/>
</dbReference>
<dbReference type="GO" id="GO:0005886">
    <property type="term" value="C:plasma membrane"/>
    <property type="evidence" value="ECO:0007669"/>
    <property type="project" value="InterPro"/>
</dbReference>
<reference evidence="8" key="1">
    <citation type="journal article" date="2023" name="Mol. Biol. Evol.">
        <title>Third-Generation Sequencing Reveals the Adaptive Role of the Epigenome in Three Deep-Sea Polychaetes.</title>
        <authorList>
            <person name="Perez M."/>
            <person name="Aroh O."/>
            <person name="Sun Y."/>
            <person name="Lan Y."/>
            <person name="Juniper S.K."/>
            <person name="Young C.R."/>
            <person name="Angers B."/>
            <person name="Qian P.Y."/>
        </authorList>
    </citation>
    <scope>NUCLEOTIDE SEQUENCE</scope>
    <source>
        <strain evidence="8">R07B-5</strain>
    </source>
</reference>
<feature type="transmembrane region" description="Helical" evidence="6">
    <location>
        <begin position="368"/>
        <end position="392"/>
    </location>
</feature>
<evidence type="ECO:0000256" key="1">
    <source>
        <dbReference type="ARBA" id="ARBA00004141"/>
    </source>
</evidence>